<evidence type="ECO:0000256" key="3">
    <source>
        <dbReference type="ARBA" id="ARBA00007520"/>
    </source>
</evidence>
<dbReference type="PROSITE" id="PS50850">
    <property type="entry name" value="MFS"/>
    <property type="match status" value="1"/>
</dbReference>
<dbReference type="GO" id="GO:0005886">
    <property type="term" value="C:plasma membrane"/>
    <property type="evidence" value="ECO:0007669"/>
    <property type="project" value="UniProtKB-SubCell"/>
</dbReference>
<dbReference type="InterPro" id="IPR004812">
    <property type="entry name" value="Efflux_drug-R_Bcr/CmlA"/>
</dbReference>
<evidence type="ECO:0000256" key="4">
    <source>
        <dbReference type="ARBA" id="ARBA00022448"/>
    </source>
</evidence>
<dbReference type="PRINTS" id="PR01035">
    <property type="entry name" value="TCRTETA"/>
</dbReference>
<keyword evidence="6 10" id="KW-0812">Transmembrane</keyword>
<name>A0A1H1XNN9_9ACTN</name>
<feature type="transmembrane region" description="Helical" evidence="10">
    <location>
        <begin position="107"/>
        <end position="128"/>
    </location>
</feature>
<dbReference type="NCBIfam" id="NF008314">
    <property type="entry name" value="PRK11102.1"/>
    <property type="match status" value="1"/>
</dbReference>
<dbReference type="SUPFAM" id="SSF103473">
    <property type="entry name" value="MFS general substrate transporter"/>
    <property type="match status" value="1"/>
</dbReference>
<feature type="transmembrane region" description="Helical" evidence="10">
    <location>
        <begin position="345"/>
        <end position="368"/>
    </location>
</feature>
<evidence type="ECO:0000256" key="2">
    <source>
        <dbReference type="ARBA" id="ARBA00006236"/>
    </source>
</evidence>
<evidence type="ECO:0000256" key="9">
    <source>
        <dbReference type="SAM" id="MobiDB-lite"/>
    </source>
</evidence>
<dbReference type="PROSITE" id="PS00216">
    <property type="entry name" value="SUGAR_TRANSPORT_1"/>
    <property type="match status" value="1"/>
</dbReference>
<evidence type="ECO:0000256" key="6">
    <source>
        <dbReference type="ARBA" id="ARBA00022692"/>
    </source>
</evidence>
<dbReference type="InterPro" id="IPR005829">
    <property type="entry name" value="Sugar_transporter_CS"/>
</dbReference>
<protein>
    <submittedName>
        <fullName evidence="12">MFS transporter, DHA1 family, bicyclomycin/chloramphenicol resistance protein</fullName>
    </submittedName>
</protein>
<dbReference type="FunFam" id="1.20.1720.10:FF:000005">
    <property type="entry name" value="Bcr/CflA family efflux transporter"/>
    <property type="match status" value="1"/>
</dbReference>
<feature type="transmembrane region" description="Helical" evidence="10">
    <location>
        <begin position="82"/>
        <end position="101"/>
    </location>
</feature>
<accession>A0A1H1XNN9</accession>
<dbReference type="Pfam" id="PF07690">
    <property type="entry name" value="MFS_1"/>
    <property type="match status" value="1"/>
</dbReference>
<feature type="transmembrane region" description="Helical" evidence="10">
    <location>
        <begin position="51"/>
        <end position="70"/>
    </location>
</feature>
<feature type="transmembrane region" description="Helical" evidence="10">
    <location>
        <begin position="220"/>
        <end position="238"/>
    </location>
</feature>
<dbReference type="RefSeq" id="WP_092656040.1">
    <property type="nucleotide sequence ID" value="NZ_LT629732.1"/>
</dbReference>
<keyword evidence="13" id="KW-1185">Reference proteome</keyword>
<dbReference type="InterPro" id="IPR011701">
    <property type="entry name" value="MFS"/>
</dbReference>
<dbReference type="OrthoDB" id="9814303at2"/>
<dbReference type="PANTHER" id="PTHR43124:SF3">
    <property type="entry name" value="CHLORAMPHENICOL EFFLUX PUMP RV0191"/>
    <property type="match status" value="1"/>
</dbReference>
<feature type="transmembrane region" description="Helical" evidence="10">
    <location>
        <begin position="291"/>
        <end position="313"/>
    </location>
</feature>
<keyword evidence="8 10" id="KW-0472">Membrane</keyword>
<evidence type="ECO:0000256" key="10">
    <source>
        <dbReference type="SAM" id="Phobius"/>
    </source>
</evidence>
<dbReference type="EMBL" id="LT629732">
    <property type="protein sequence ID" value="SDT10803.1"/>
    <property type="molecule type" value="Genomic_DNA"/>
</dbReference>
<dbReference type="Gene3D" id="1.20.1720.10">
    <property type="entry name" value="Multidrug resistance protein D"/>
    <property type="match status" value="1"/>
</dbReference>
<evidence type="ECO:0000256" key="5">
    <source>
        <dbReference type="ARBA" id="ARBA00022475"/>
    </source>
</evidence>
<evidence type="ECO:0000256" key="7">
    <source>
        <dbReference type="ARBA" id="ARBA00022989"/>
    </source>
</evidence>
<dbReference type="InterPro" id="IPR050189">
    <property type="entry name" value="MFS_Efflux_Transporters"/>
</dbReference>
<proteinExistence type="inferred from homology"/>
<dbReference type="AlphaFoldDB" id="A0A1H1XNN9"/>
<sequence length="435" mass="44753">MRTSAGNAGVPRMPLLVLLLGSITAIGPMSIDLYLPAFPELARSLHTTEPLVQLTLTACLVGLAIGQALIGPLSDAIGRRRPLLFGMAGYAVASVLCALAPSVEALAVGRFLQGLAGSAGAVLAQALVRDLVDGPMVASILSRLMLVMGVAPVIAPTLGGQLLGLTGWRGLFWLLAGFGLVMTGVVALFVRETLTVERRRSGGVVGTLRTYRRLLRDRRYVGYAGMSAFGFLAIFGYVSGSPFAYQVVHGVSPQTYGLLFGMNSVGMVAASQWNARLVLRIPPFQILRRALWLSVVAALALVFTATTGAFGLAGLAVPLFVLMTSIGLVLPNAGALALNRHPDSAGTAAAMVGMTQFVVGAAAGPFIGSLGSHTAVPMAGVIAAGIVGVLAIALVLAPSEPRTRGSGGARTDGATVVDEGIATTVEREQTAPLPH</sequence>
<keyword evidence="7 10" id="KW-1133">Transmembrane helix</keyword>
<dbReference type="Proteomes" id="UP000198983">
    <property type="component" value="Chromosome I"/>
</dbReference>
<evidence type="ECO:0000259" key="11">
    <source>
        <dbReference type="PROSITE" id="PS50850"/>
    </source>
</evidence>
<feature type="domain" description="Major facilitator superfamily (MFS) profile" evidence="11">
    <location>
        <begin position="16"/>
        <end position="402"/>
    </location>
</feature>
<feature type="transmembrane region" description="Helical" evidence="10">
    <location>
        <begin position="374"/>
        <end position="397"/>
    </location>
</feature>
<evidence type="ECO:0000313" key="13">
    <source>
        <dbReference type="Proteomes" id="UP000198983"/>
    </source>
</evidence>
<evidence type="ECO:0000313" key="12">
    <source>
        <dbReference type="EMBL" id="SDT10803.1"/>
    </source>
</evidence>
<dbReference type="PANTHER" id="PTHR43124">
    <property type="entry name" value="PURINE EFFLUX PUMP PBUE"/>
    <property type="match status" value="1"/>
</dbReference>
<dbReference type="NCBIfam" id="TIGR00710">
    <property type="entry name" value="efflux_Bcr_CflA"/>
    <property type="match status" value="1"/>
</dbReference>
<dbReference type="InterPro" id="IPR001958">
    <property type="entry name" value="Tet-R_TetA/multi-R_MdtG-like"/>
</dbReference>
<dbReference type="GO" id="GO:0042910">
    <property type="term" value="F:xenobiotic transmembrane transporter activity"/>
    <property type="evidence" value="ECO:0007669"/>
    <property type="project" value="InterPro"/>
</dbReference>
<keyword evidence="4" id="KW-0813">Transport</keyword>
<dbReference type="CDD" id="cd17320">
    <property type="entry name" value="MFS_MdfA_MDR_like"/>
    <property type="match status" value="1"/>
</dbReference>
<gene>
    <name evidence="12" type="ORF">SAMN04489717_5061</name>
</gene>
<feature type="transmembrane region" description="Helical" evidence="10">
    <location>
        <begin position="171"/>
        <end position="190"/>
    </location>
</feature>
<dbReference type="GO" id="GO:1990961">
    <property type="term" value="P:xenobiotic detoxification by transmembrane export across the plasma membrane"/>
    <property type="evidence" value="ECO:0007669"/>
    <property type="project" value="InterPro"/>
</dbReference>
<evidence type="ECO:0000256" key="1">
    <source>
        <dbReference type="ARBA" id="ARBA00004651"/>
    </source>
</evidence>
<feature type="transmembrane region" description="Helical" evidence="10">
    <location>
        <begin position="140"/>
        <end position="159"/>
    </location>
</feature>
<keyword evidence="5" id="KW-1003">Cell membrane</keyword>
<comment type="subcellular location">
    <subcellularLocation>
        <location evidence="1">Cell membrane</location>
        <topology evidence="1">Multi-pass membrane protein</topology>
    </subcellularLocation>
</comment>
<feature type="region of interest" description="Disordered" evidence="9">
    <location>
        <begin position="401"/>
        <end position="435"/>
    </location>
</feature>
<evidence type="ECO:0000256" key="8">
    <source>
        <dbReference type="ARBA" id="ARBA00023136"/>
    </source>
</evidence>
<dbReference type="InterPro" id="IPR020846">
    <property type="entry name" value="MFS_dom"/>
</dbReference>
<feature type="transmembrane region" description="Helical" evidence="10">
    <location>
        <begin position="12"/>
        <end position="31"/>
    </location>
</feature>
<comment type="similarity">
    <text evidence="2">Belongs to the major facilitator superfamily. Bcr/CmlA family.</text>
</comment>
<comment type="similarity">
    <text evidence="3">Belongs to the major facilitator superfamily. TCR/Tet family.</text>
</comment>
<feature type="transmembrane region" description="Helical" evidence="10">
    <location>
        <begin position="258"/>
        <end position="279"/>
    </location>
</feature>
<reference evidence="12 13" key="1">
    <citation type="submission" date="2016-10" db="EMBL/GenBank/DDBJ databases">
        <authorList>
            <person name="de Groot N.N."/>
        </authorList>
    </citation>
    <scope>NUCLEOTIDE SEQUENCE [LARGE SCALE GENOMIC DNA]</scope>
    <source>
        <strain evidence="12 13">DSM 22024</strain>
    </source>
</reference>
<feature type="transmembrane region" description="Helical" evidence="10">
    <location>
        <begin position="319"/>
        <end position="338"/>
    </location>
</feature>
<dbReference type="InterPro" id="IPR036259">
    <property type="entry name" value="MFS_trans_sf"/>
</dbReference>
<organism evidence="12 13">
    <name type="scientific">Actinopolymorpha singaporensis</name>
    <dbReference type="NCBI Taxonomy" id="117157"/>
    <lineage>
        <taxon>Bacteria</taxon>
        <taxon>Bacillati</taxon>
        <taxon>Actinomycetota</taxon>
        <taxon>Actinomycetes</taxon>
        <taxon>Propionibacteriales</taxon>
        <taxon>Actinopolymorphaceae</taxon>
        <taxon>Actinopolymorpha</taxon>
    </lineage>
</organism>